<keyword evidence="9 14" id="KW-0067">ATP-binding</keyword>
<evidence type="ECO:0000256" key="10">
    <source>
        <dbReference type="ARBA" id="ARBA00023306"/>
    </source>
</evidence>
<dbReference type="VEuPathDB" id="AmoebaDB:KM1_177710"/>
<dbReference type="VEuPathDB" id="AmoebaDB:EHI8A_167750"/>
<dbReference type="EMBL" id="BDEQ01000001">
    <property type="protein sequence ID" value="GAT97124.1"/>
    <property type="molecule type" value="Genomic_DNA"/>
</dbReference>
<dbReference type="Proteomes" id="UP000078387">
    <property type="component" value="Unassembled WGS sequence"/>
</dbReference>
<dbReference type="VEuPathDB" id="AmoebaDB:EHI7A_147660"/>
<dbReference type="PROSITE" id="PS50011">
    <property type="entry name" value="PROTEIN_KINASE_DOM"/>
    <property type="match status" value="1"/>
</dbReference>
<dbReference type="Pfam" id="PF00069">
    <property type="entry name" value="Pkinase"/>
    <property type="match status" value="1"/>
</dbReference>
<dbReference type="GO" id="GO:0010389">
    <property type="term" value="P:regulation of G2/M transition of mitotic cell cycle"/>
    <property type="evidence" value="ECO:0007669"/>
    <property type="project" value="TreeGrafter"/>
</dbReference>
<evidence type="ECO:0000256" key="9">
    <source>
        <dbReference type="ARBA" id="ARBA00022840"/>
    </source>
</evidence>
<proteinExistence type="inferred from homology"/>
<comment type="catalytic activity">
    <reaction evidence="13">
        <text>L-seryl-[protein] + ATP = O-phospho-L-seryl-[protein] + ADP + H(+)</text>
        <dbReference type="Rhea" id="RHEA:17989"/>
        <dbReference type="Rhea" id="RHEA-COMP:9863"/>
        <dbReference type="Rhea" id="RHEA-COMP:11604"/>
        <dbReference type="ChEBI" id="CHEBI:15378"/>
        <dbReference type="ChEBI" id="CHEBI:29999"/>
        <dbReference type="ChEBI" id="CHEBI:30616"/>
        <dbReference type="ChEBI" id="CHEBI:83421"/>
        <dbReference type="ChEBI" id="CHEBI:456216"/>
        <dbReference type="EC" id="2.7.11.22"/>
    </reaction>
</comment>
<dbReference type="SMR" id="A0A5K1U4Q2"/>
<dbReference type="PROSITE" id="PS00107">
    <property type="entry name" value="PROTEIN_KINASE_ATP"/>
    <property type="match status" value="1"/>
</dbReference>
<dbReference type="InterPro" id="IPR011009">
    <property type="entry name" value="Kinase-like_dom_sf"/>
</dbReference>
<dbReference type="VEuPathDB" id="AmoebaDB:EHI5A_179010"/>
<dbReference type="PANTHER" id="PTHR24056:SF254">
    <property type="entry name" value="CYCLIN-DEPENDENT KINASE 2"/>
    <property type="match status" value="1"/>
</dbReference>
<dbReference type="CDD" id="cd07829">
    <property type="entry name" value="STKc_CDK_like"/>
    <property type="match status" value="1"/>
</dbReference>
<accession>A0A5K1U4Q2</accession>
<dbReference type="InterPro" id="IPR050108">
    <property type="entry name" value="CDK"/>
</dbReference>
<dbReference type="AlphaFoldDB" id="A0A5K1U4Q2"/>
<keyword evidence="6 14" id="KW-0547">Nucleotide-binding</keyword>
<protein>
    <recommendedName>
        <fullName evidence="11">Cyclin-dependent kinase 2</fullName>
        <ecNumber evidence="2">2.7.11.22</ecNumber>
    </recommendedName>
</protein>
<keyword evidence="4 17" id="KW-0132">Cell division</keyword>
<sequence length="291" mass="33831">MTRYEKKQQLGEGTYGVVCKAWDTVCNRYVALKKIKQEREDDGIPVTSVREIAVLLELKHPNVVDLYDIYLEDKFLYLVFEFCDEDLYQFMSRSSKIPINETRSIVYQILQGLAFCHYHQILHRDMKPQNILINKNGTIKLGDFGLARLTTINDRKYTSEVVTLWYRAPEILLGATQYGGAIDIWSTAAIFGELINKEELFKGRCKIDQLFKIFSQLGTPTEDIWNGVTKLPFYLSTFPKWKAKDLHTIFHTDERAVDLLQKMFIYTPEKRISAADALKHPFFDPLNKPNN</sequence>
<gene>
    <name evidence="17" type="ORF">CL6EHI_065280</name>
</gene>
<feature type="binding site" evidence="14">
    <location>
        <position position="33"/>
    </location>
    <ligand>
        <name>ATP</name>
        <dbReference type="ChEBI" id="CHEBI:30616"/>
    </ligand>
</feature>
<dbReference type="GO" id="GO:0005524">
    <property type="term" value="F:ATP binding"/>
    <property type="evidence" value="ECO:0007669"/>
    <property type="project" value="UniProtKB-UniRule"/>
</dbReference>
<dbReference type="Gene3D" id="1.10.510.10">
    <property type="entry name" value="Transferase(Phosphotransferase) domain 1"/>
    <property type="match status" value="1"/>
</dbReference>
<dbReference type="GO" id="GO:0010468">
    <property type="term" value="P:regulation of gene expression"/>
    <property type="evidence" value="ECO:0007669"/>
    <property type="project" value="TreeGrafter"/>
</dbReference>
<evidence type="ECO:0000313" key="18">
    <source>
        <dbReference type="Proteomes" id="UP000078387"/>
    </source>
</evidence>
<dbReference type="FunFam" id="3.30.200.20:FF:000552">
    <property type="entry name" value="Cell division protein kinase, putative"/>
    <property type="match status" value="1"/>
</dbReference>
<evidence type="ECO:0000256" key="15">
    <source>
        <dbReference type="RuleBase" id="RU000304"/>
    </source>
</evidence>
<keyword evidence="3 15" id="KW-0723">Serine/threonine-protein kinase</keyword>
<dbReference type="GO" id="GO:0000307">
    <property type="term" value="C:cyclin-dependent protein kinase holoenzyme complex"/>
    <property type="evidence" value="ECO:0007669"/>
    <property type="project" value="TreeGrafter"/>
</dbReference>
<evidence type="ECO:0000256" key="12">
    <source>
        <dbReference type="ARBA" id="ARBA00047811"/>
    </source>
</evidence>
<dbReference type="InterPro" id="IPR008271">
    <property type="entry name" value="Ser/Thr_kinase_AS"/>
</dbReference>
<dbReference type="GO" id="GO:0005737">
    <property type="term" value="C:cytoplasm"/>
    <property type="evidence" value="ECO:0007669"/>
    <property type="project" value="TreeGrafter"/>
</dbReference>
<dbReference type="GO" id="GO:0000082">
    <property type="term" value="P:G1/S transition of mitotic cell cycle"/>
    <property type="evidence" value="ECO:0007669"/>
    <property type="project" value="TreeGrafter"/>
</dbReference>
<evidence type="ECO:0000256" key="1">
    <source>
        <dbReference type="ARBA" id="ARBA00006485"/>
    </source>
</evidence>
<evidence type="ECO:0000313" key="17">
    <source>
        <dbReference type="EMBL" id="GAT97124.1"/>
    </source>
</evidence>
<evidence type="ECO:0000256" key="13">
    <source>
        <dbReference type="ARBA" id="ARBA00048367"/>
    </source>
</evidence>
<keyword evidence="7" id="KW-0498">Mitosis</keyword>
<dbReference type="OMA" id="NWQIFVP"/>
<dbReference type="FunFam" id="1.10.510.10:FF:001256">
    <property type="entry name" value="Cell division protein kinase 2 homolog"/>
    <property type="match status" value="1"/>
</dbReference>
<evidence type="ECO:0000256" key="2">
    <source>
        <dbReference type="ARBA" id="ARBA00012425"/>
    </source>
</evidence>
<feature type="domain" description="Protein kinase" evidence="16">
    <location>
        <begin position="4"/>
        <end position="283"/>
    </location>
</feature>
<evidence type="ECO:0000256" key="11">
    <source>
        <dbReference type="ARBA" id="ARBA00039265"/>
    </source>
</evidence>
<keyword evidence="5" id="KW-0808">Transferase</keyword>
<evidence type="ECO:0000256" key="14">
    <source>
        <dbReference type="PROSITE-ProRule" id="PRU10141"/>
    </source>
</evidence>
<dbReference type="GO" id="GO:0005634">
    <property type="term" value="C:nucleus"/>
    <property type="evidence" value="ECO:0007669"/>
    <property type="project" value="TreeGrafter"/>
</dbReference>
<dbReference type="InterPro" id="IPR000719">
    <property type="entry name" value="Prot_kinase_dom"/>
</dbReference>
<comment type="caution">
    <text evidence="17">The sequence shown here is derived from an EMBL/GenBank/DDBJ whole genome shotgun (WGS) entry which is preliminary data.</text>
</comment>
<evidence type="ECO:0000256" key="5">
    <source>
        <dbReference type="ARBA" id="ARBA00022679"/>
    </source>
</evidence>
<evidence type="ECO:0000256" key="4">
    <source>
        <dbReference type="ARBA" id="ARBA00022618"/>
    </source>
</evidence>
<dbReference type="GO" id="GO:0030332">
    <property type="term" value="F:cyclin binding"/>
    <property type="evidence" value="ECO:0007669"/>
    <property type="project" value="TreeGrafter"/>
</dbReference>
<keyword evidence="8 17" id="KW-0418">Kinase</keyword>
<evidence type="ECO:0000256" key="8">
    <source>
        <dbReference type="ARBA" id="ARBA00022777"/>
    </source>
</evidence>
<dbReference type="GO" id="GO:0051301">
    <property type="term" value="P:cell division"/>
    <property type="evidence" value="ECO:0007669"/>
    <property type="project" value="UniProtKB-KW"/>
</dbReference>
<keyword evidence="10" id="KW-0131">Cell cycle</keyword>
<dbReference type="SMART" id="SM00220">
    <property type="entry name" value="S_TKc"/>
    <property type="match status" value="1"/>
</dbReference>
<comment type="similarity">
    <text evidence="1">Belongs to the protein kinase superfamily. CMGC Ser/Thr protein kinase family. CDC2/CDKX subfamily.</text>
</comment>
<comment type="catalytic activity">
    <reaction evidence="12">
        <text>L-threonyl-[protein] + ATP = O-phospho-L-threonyl-[protein] + ADP + H(+)</text>
        <dbReference type="Rhea" id="RHEA:46608"/>
        <dbReference type="Rhea" id="RHEA-COMP:11060"/>
        <dbReference type="Rhea" id="RHEA-COMP:11605"/>
        <dbReference type="ChEBI" id="CHEBI:15378"/>
        <dbReference type="ChEBI" id="CHEBI:30013"/>
        <dbReference type="ChEBI" id="CHEBI:30616"/>
        <dbReference type="ChEBI" id="CHEBI:61977"/>
        <dbReference type="ChEBI" id="CHEBI:456216"/>
        <dbReference type="EC" id="2.7.11.22"/>
    </reaction>
</comment>
<name>A0A5K1U4Q2_ENTHI</name>
<dbReference type="GO" id="GO:0007165">
    <property type="term" value="P:signal transduction"/>
    <property type="evidence" value="ECO:0007669"/>
    <property type="project" value="TreeGrafter"/>
</dbReference>
<evidence type="ECO:0000256" key="3">
    <source>
        <dbReference type="ARBA" id="ARBA00022527"/>
    </source>
</evidence>
<dbReference type="SUPFAM" id="SSF56112">
    <property type="entry name" value="Protein kinase-like (PK-like)"/>
    <property type="match status" value="1"/>
</dbReference>
<reference evidence="17 18" key="1">
    <citation type="submission" date="2016-05" db="EMBL/GenBank/DDBJ databases">
        <title>First whole genome sequencing of Entamoeba histolytica HM1:IMSS-clone-6.</title>
        <authorList>
            <person name="Mukherjee Avik.K."/>
            <person name="Izumyama S."/>
            <person name="Nakada-Tsukui K."/>
            <person name="Nozaki T."/>
        </authorList>
    </citation>
    <scope>NUCLEOTIDE SEQUENCE [LARGE SCALE GENOMIC DNA]</scope>
    <source>
        <strain evidence="17 18">HM1:IMSS clone 6</strain>
    </source>
</reference>
<evidence type="ECO:0000256" key="6">
    <source>
        <dbReference type="ARBA" id="ARBA00022741"/>
    </source>
</evidence>
<dbReference type="Gene3D" id="3.30.200.20">
    <property type="entry name" value="Phosphorylase Kinase, domain 1"/>
    <property type="match status" value="1"/>
</dbReference>
<dbReference type="VEuPathDB" id="AmoebaDB:EHI_065280"/>
<dbReference type="PROSITE" id="PS00108">
    <property type="entry name" value="PROTEIN_KINASE_ST"/>
    <property type="match status" value="1"/>
</dbReference>
<dbReference type="GO" id="GO:0004693">
    <property type="term" value="F:cyclin-dependent protein serine/threonine kinase activity"/>
    <property type="evidence" value="ECO:0007669"/>
    <property type="project" value="UniProtKB-EC"/>
</dbReference>
<dbReference type="InterPro" id="IPR017441">
    <property type="entry name" value="Protein_kinase_ATP_BS"/>
</dbReference>
<dbReference type="PANTHER" id="PTHR24056">
    <property type="entry name" value="CELL DIVISION PROTEIN KINASE"/>
    <property type="match status" value="1"/>
</dbReference>
<organism evidence="17 18">
    <name type="scientific">Entamoeba histolytica</name>
    <dbReference type="NCBI Taxonomy" id="5759"/>
    <lineage>
        <taxon>Eukaryota</taxon>
        <taxon>Amoebozoa</taxon>
        <taxon>Evosea</taxon>
        <taxon>Archamoebae</taxon>
        <taxon>Mastigamoebida</taxon>
        <taxon>Entamoebidae</taxon>
        <taxon>Entamoeba</taxon>
    </lineage>
</organism>
<dbReference type="EC" id="2.7.11.22" evidence="2"/>
<evidence type="ECO:0000256" key="7">
    <source>
        <dbReference type="ARBA" id="ARBA00022776"/>
    </source>
</evidence>
<evidence type="ECO:0000259" key="16">
    <source>
        <dbReference type="PROSITE" id="PS50011"/>
    </source>
</evidence>